<dbReference type="EMBL" id="SJSA01000001">
    <property type="protein sequence ID" value="TGG39788.1"/>
    <property type="molecule type" value="Genomic_DNA"/>
</dbReference>
<comment type="caution">
    <text evidence="4">Lacks conserved residue(s) required for the propagation of feature annotation.</text>
</comment>
<dbReference type="AlphaFoldDB" id="A0A4Z0V8S4"/>
<feature type="binding site" evidence="4 6">
    <location>
        <position position="110"/>
    </location>
    <ligand>
        <name>substrate</name>
    </ligand>
</feature>
<comment type="similarity">
    <text evidence="1 4 7">Belongs to the tRNA pseudouridine synthase TruA family.</text>
</comment>
<organism evidence="9 10">
    <name type="scientific">Duncaniella freteri</name>
    <dbReference type="NCBI Taxonomy" id="2530391"/>
    <lineage>
        <taxon>Bacteria</taxon>
        <taxon>Pseudomonadati</taxon>
        <taxon>Bacteroidota</taxon>
        <taxon>Bacteroidia</taxon>
        <taxon>Bacteroidales</taxon>
        <taxon>Muribaculaceae</taxon>
        <taxon>Duncaniella</taxon>
    </lineage>
</organism>
<name>A0A4Z0V8S4_9BACT</name>
<comment type="subunit">
    <text evidence="4">Homodimer.</text>
</comment>
<dbReference type="FunFam" id="3.30.70.580:FF:000001">
    <property type="entry name" value="tRNA pseudouridine synthase A"/>
    <property type="match status" value="1"/>
</dbReference>
<dbReference type="InterPro" id="IPR020094">
    <property type="entry name" value="TruA/RsuA/RluB/E/F_N"/>
</dbReference>
<evidence type="ECO:0000313" key="9">
    <source>
        <dbReference type="EMBL" id="TGG39788.1"/>
    </source>
</evidence>
<dbReference type="PIRSF" id="PIRSF001430">
    <property type="entry name" value="tRNA_psdUrid_synth"/>
    <property type="match status" value="1"/>
</dbReference>
<feature type="domain" description="Pseudouridine synthase I TruA alpha/beta" evidence="8">
    <location>
        <begin position="141"/>
        <end position="247"/>
    </location>
</feature>
<dbReference type="Proteomes" id="UP000297635">
    <property type="component" value="Unassembled WGS sequence"/>
</dbReference>
<feature type="active site" description="Nucleophile" evidence="4 5">
    <location>
        <position position="51"/>
    </location>
</feature>
<dbReference type="Gene3D" id="3.30.70.660">
    <property type="entry name" value="Pseudouridine synthase I, catalytic domain, C-terminal subdomain"/>
    <property type="match status" value="1"/>
</dbReference>
<comment type="caution">
    <text evidence="9">The sequence shown here is derived from an EMBL/GenBank/DDBJ whole genome shotgun (WGS) entry which is preliminary data.</text>
</comment>
<dbReference type="NCBIfam" id="TIGR00071">
    <property type="entry name" value="hisT_truA"/>
    <property type="match status" value="1"/>
</dbReference>
<dbReference type="GO" id="GO:0160147">
    <property type="term" value="F:tRNA pseudouridine(38-40) synthase activity"/>
    <property type="evidence" value="ECO:0007669"/>
    <property type="project" value="UniProtKB-EC"/>
</dbReference>
<dbReference type="Pfam" id="PF01416">
    <property type="entry name" value="PseudoU_synth_1"/>
    <property type="match status" value="2"/>
</dbReference>
<comment type="catalytic activity">
    <reaction evidence="4 7">
        <text>uridine(38/39/40) in tRNA = pseudouridine(38/39/40) in tRNA</text>
        <dbReference type="Rhea" id="RHEA:22376"/>
        <dbReference type="Rhea" id="RHEA-COMP:10085"/>
        <dbReference type="Rhea" id="RHEA-COMP:10087"/>
        <dbReference type="ChEBI" id="CHEBI:65314"/>
        <dbReference type="ChEBI" id="CHEBI:65315"/>
        <dbReference type="EC" id="5.4.99.12"/>
    </reaction>
</comment>
<dbReference type="HAMAP" id="MF_00171">
    <property type="entry name" value="TruA"/>
    <property type="match status" value="1"/>
</dbReference>
<evidence type="ECO:0000313" key="10">
    <source>
        <dbReference type="Proteomes" id="UP000297635"/>
    </source>
</evidence>
<evidence type="ECO:0000256" key="5">
    <source>
        <dbReference type="PIRSR" id="PIRSR001430-1"/>
    </source>
</evidence>
<dbReference type="CDD" id="cd02570">
    <property type="entry name" value="PseudoU_synth_EcTruA"/>
    <property type="match status" value="1"/>
</dbReference>
<dbReference type="InterPro" id="IPR001406">
    <property type="entry name" value="PsdUridine_synth_TruA"/>
</dbReference>
<sequence>MRYFMRLSYRGEPFHGWQCQPGAVTVQEVIEGALSQVMRAPMKIVGAGRTDAGVNARMMVAHFDVEAPVACVSRLIASLNAIVGKDIAIQDVYRVPDDLHARFDATSRTYHYYAVTEKSPFFYPLSWKAPASLDFDAMNRAASLLLATSDFTSFAKLHADTKTNICRVTHAGWHRVGGEDSGVWVFVITADRFLRNMVRAVVGTLVEVGRGKISVEEFGRIIERKDRCAAGTSMPPQALYLWDVTYPESESANKQE</sequence>
<accession>A0A4Z0V8S4</accession>
<evidence type="ECO:0000256" key="3">
    <source>
        <dbReference type="ARBA" id="ARBA00023235"/>
    </source>
</evidence>
<evidence type="ECO:0000259" key="8">
    <source>
        <dbReference type="Pfam" id="PF01416"/>
    </source>
</evidence>
<evidence type="ECO:0000256" key="1">
    <source>
        <dbReference type="ARBA" id="ARBA00009375"/>
    </source>
</evidence>
<proteinExistence type="inferred from homology"/>
<dbReference type="PANTHER" id="PTHR11142">
    <property type="entry name" value="PSEUDOURIDYLATE SYNTHASE"/>
    <property type="match status" value="1"/>
</dbReference>
<dbReference type="InterPro" id="IPR020097">
    <property type="entry name" value="PsdUridine_synth_TruA_a/b_dom"/>
</dbReference>
<evidence type="ECO:0000256" key="4">
    <source>
        <dbReference type="HAMAP-Rule" id="MF_00171"/>
    </source>
</evidence>
<dbReference type="EC" id="5.4.99.12" evidence="4"/>
<gene>
    <name evidence="4 9" type="primary">truA</name>
    <name evidence="9" type="ORF">EZ315_03375</name>
</gene>
<dbReference type="SUPFAM" id="SSF55120">
    <property type="entry name" value="Pseudouridine synthase"/>
    <property type="match status" value="1"/>
</dbReference>
<evidence type="ECO:0000256" key="2">
    <source>
        <dbReference type="ARBA" id="ARBA00022694"/>
    </source>
</evidence>
<dbReference type="GO" id="GO:0031119">
    <property type="term" value="P:tRNA pseudouridine synthesis"/>
    <property type="evidence" value="ECO:0007669"/>
    <property type="project" value="UniProtKB-UniRule"/>
</dbReference>
<keyword evidence="10" id="KW-1185">Reference proteome</keyword>
<dbReference type="Gene3D" id="3.30.70.580">
    <property type="entry name" value="Pseudouridine synthase I, catalytic domain, N-terminal subdomain"/>
    <property type="match status" value="1"/>
</dbReference>
<dbReference type="InterPro" id="IPR020095">
    <property type="entry name" value="PsdUridine_synth_TruA_C"/>
</dbReference>
<dbReference type="InterPro" id="IPR020103">
    <property type="entry name" value="PsdUridine_synth_cat_dom_sf"/>
</dbReference>
<protein>
    <recommendedName>
        <fullName evidence="4">tRNA pseudouridine synthase A</fullName>
        <ecNumber evidence="4">5.4.99.12</ecNumber>
    </recommendedName>
    <alternativeName>
        <fullName evidence="4">tRNA pseudouridine(38-40) synthase</fullName>
    </alternativeName>
    <alternativeName>
        <fullName evidence="4">tRNA pseudouridylate synthase I</fullName>
    </alternativeName>
    <alternativeName>
        <fullName evidence="4">tRNA-uridine isomerase I</fullName>
    </alternativeName>
</protein>
<dbReference type="PANTHER" id="PTHR11142:SF0">
    <property type="entry name" value="TRNA PSEUDOURIDINE SYNTHASE-LIKE 1"/>
    <property type="match status" value="1"/>
</dbReference>
<evidence type="ECO:0000256" key="7">
    <source>
        <dbReference type="RuleBase" id="RU003792"/>
    </source>
</evidence>
<comment type="function">
    <text evidence="4">Formation of pseudouridine at positions 38, 39 and 40 in the anticodon stem and loop of transfer RNAs.</text>
</comment>
<evidence type="ECO:0000256" key="6">
    <source>
        <dbReference type="PIRSR" id="PIRSR001430-2"/>
    </source>
</evidence>
<keyword evidence="2 4" id="KW-0819">tRNA processing</keyword>
<feature type="domain" description="Pseudouridine synthase I TruA alpha/beta" evidence="8">
    <location>
        <begin position="9"/>
        <end position="104"/>
    </location>
</feature>
<dbReference type="GO" id="GO:0003723">
    <property type="term" value="F:RNA binding"/>
    <property type="evidence" value="ECO:0007669"/>
    <property type="project" value="InterPro"/>
</dbReference>
<keyword evidence="3 4" id="KW-0413">Isomerase</keyword>
<reference evidence="9 10" key="1">
    <citation type="submission" date="2019-02" db="EMBL/GenBank/DDBJ databases">
        <title>Isolation and identification of novel species under the genus Muribaculum.</title>
        <authorList>
            <person name="Miyake S."/>
            <person name="Ding Y."/>
            <person name="Low A."/>
            <person name="Soh M."/>
            <person name="Seedorf H."/>
        </authorList>
    </citation>
    <scope>NUCLEOTIDE SEQUENCE [LARGE SCALE GENOMIC DNA]</scope>
    <source>
        <strain evidence="9 10">TLL-A3</strain>
    </source>
</reference>